<feature type="transmembrane region" description="Helical" evidence="2">
    <location>
        <begin position="212"/>
        <end position="237"/>
    </location>
</feature>
<feature type="region of interest" description="Disordered" evidence="1">
    <location>
        <begin position="1"/>
        <end position="73"/>
    </location>
</feature>
<protein>
    <submittedName>
        <fullName evidence="3">BQ2448_3313 protein</fullName>
    </submittedName>
</protein>
<feature type="compositionally biased region" description="Pro residues" evidence="1">
    <location>
        <begin position="523"/>
        <end position="533"/>
    </location>
</feature>
<accession>A0A238FEM1</accession>
<feature type="compositionally biased region" description="Acidic residues" evidence="1">
    <location>
        <begin position="328"/>
        <end position="344"/>
    </location>
</feature>
<feature type="region of interest" description="Disordered" evidence="1">
    <location>
        <begin position="253"/>
        <end position="288"/>
    </location>
</feature>
<organism evidence="3 4">
    <name type="scientific">Microbotryum intermedium</name>
    <dbReference type="NCBI Taxonomy" id="269621"/>
    <lineage>
        <taxon>Eukaryota</taxon>
        <taxon>Fungi</taxon>
        <taxon>Dikarya</taxon>
        <taxon>Basidiomycota</taxon>
        <taxon>Pucciniomycotina</taxon>
        <taxon>Microbotryomycetes</taxon>
        <taxon>Microbotryales</taxon>
        <taxon>Microbotryaceae</taxon>
        <taxon>Microbotryum</taxon>
    </lineage>
</organism>
<dbReference type="PANTHER" id="PTHR38694:SF1">
    <property type="entry name" value="PEROXIN DOMAIN-CONTAINING PROTEIN"/>
    <property type="match status" value="1"/>
</dbReference>
<gene>
    <name evidence="3" type="ORF">BQ2448_3313</name>
</gene>
<feature type="compositionally biased region" description="Basic and acidic residues" evidence="1">
    <location>
        <begin position="345"/>
        <end position="362"/>
    </location>
</feature>
<dbReference type="STRING" id="269621.A0A238FEM1"/>
<evidence type="ECO:0000256" key="1">
    <source>
        <dbReference type="SAM" id="MobiDB-lite"/>
    </source>
</evidence>
<keyword evidence="2" id="KW-0812">Transmembrane</keyword>
<feature type="compositionally biased region" description="Low complexity" evidence="1">
    <location>
        <begin position="48"/>
        <end position="66"/>
    </location>
</feature>
<sequence>MSKAENPPTATQPEVAASSHLVGVGTGSWNQATSTVSPPVDGSKPCIVPSSSPAPGSSAPVAAPSSQGDVKPLPVGNSVHPATQEAHVSSAPEPLVQAQADKVEQADRVAAGKHEKGRFVPGISDDRLWALRRRFDNQVLHVLSPPTKLPPGEPDLRPTTLPSVPFNSDLLRSNGERVYATAVVWSIYFAREMGRLMSWDRENRFRTSIWCIGYFLACWFDLVIPVFMLLLILLVAFTPSRAILFPLIHPPPGVPRSATDPTQRKGDESEIAGVGHPVEHRSKSEQIEQQAWEMTNTLQRFGARVVVGGQGKGKRGNATVGRKQGADSYDDYSDSSEDEDNEDDKDAKTKVEVPAADGKEGDVVVVGPDGQSEEKVSAKEKRKKAAREAKKKRDEKVGLMAKGLQDGLGDFADALERFANALSPPRPYPRTNARYKLAGAILAPILLVTAFVPAHVWARVSSISFGIGFFGQPLLKRAGRKFVELVPDWQEKLDLRNSIFSKVPTNAQLTLHLLRVKEAANHPLPPPPPPPTPEHVKAEVEKTSDIDGAHELPDKSAKHVDTKTGETDAGADEGDGDESRAGVRGAVVKTGKKGLLGGLKLMAKKAATFHADVTVDGKAKLAKGVDKAFFQSRVRDRDMIERFPAKFEGTSGELVITHEVNQPAMVSFVPASSSMKKTMFERPIDDLVEAKKRGVWIGRAVLGWAAGASLEGAGLELRFKEAHLREADTIGKQTHQVLSEVNPHDEQHKGDTVCFSHVVRRDQFFARLISIPQNTKWETL</sequence>
<evidence type="ECO:0000313" key="3">
    <source>
        <dbReference type="EMBL" id="SCV70551.1"/>
    </source>
</evidence>
<proteinExistence type="predicted"/>
<feature type="region of interest" description="Disordered" evidence="1">
    <location>
        <begin position="545"/>
        <end position="580"/>
    </location>
</feature>
<evidence type="ECO:0000256" key="2">
    <source>
        <dbReference type="SAM" id="Phobius"/>
    </source>
</evidence>
<feature type="region of interest" description="Disordered" evidence="1">
    <location>
        <begin position="520"/>
        <end position="539"/>
    </location>
</feature>
<dbReference type="Proteomes" id="UP000198372">
    <property type="component" value="Unassembled WGS sequence"/>
</dbReference>
<feature type="compositionally biased region" description="Basic and acidic residues" evidence="1">
    <location>
        <begin position="545"/>
        <end position="566"/>
    </location>
</feature>
<dbReference type="Pfam" id="PF11696">
    <property type="entry name" value="DUF3292"/>
    <property type="match status" value="1"/>
</dbReference>
<keyword evidence="2" id="KW-1133">Transmembrane helix</keyword>
<feature type="compositionally biased region" description="Polar residues" evidence="1">
    <location>
        <begin position="27"/>
        <end position="37"/>
    </location>
</feature>
<keyword evidence="2" id="KW-0472">Membrane</keyword>
<dbReference type="InterPro" id="IPR021709">
    <property type="entry name" value="DUF3292"/>
</dbReference>
<dbReference type="EMBL" id="FMSP01000006">
    <property type="protein sequence ID" value="SCV70551.1"/>
    <property type="molecule type" value="Genomic_DNA"/>
</dbReference>
<keyword evidence="4" id="KW-1185">Reference proteome</keyword>
<dbReference type="AlphaFoldDB" id="A0A238FEM1"/>
<name>A0A238FEM1_9BASI</name>
<feature type="compositionally biased region" description="Basic and acidic residues" evidence="1">
    <location>
        <begin position="277"/>
        <end position="286"/>
    </location>
</feature>
<dbReference type="OrthoDB" id="1708389at2759"/>
<evidence type="ECO:0000313" key="4">
    <source>
        <dbReference type="Proteomes" id="UP000198372"/>
    </source>
</evidence>
<reference evidence="4" key="1">
    <citation type="submission" date="2016-09" db="EMBL/GenBank/DDBJ databases">
        <authorList>
            <person name="Jeantristanb JTB J.-T."/>
            <person name="Ricardo R."/>
        </authorList>
    </citation>
    <scope>NUCLEOTIDE SEQUENCE [LARGE SCALE GENOMIC DNA]</scope>
</reference>
<dbReference type="PANTHER" id="PTHR38694">
    <property type="entry name" value="CONSERVED EXPRESSED PROTEIN"/>
    <property type="match status" value="1"/>
</dbReference>
<feature type="region of interest" description="Disordered" evidence="1">
    <location>
        <begin position="309"/>
        <end position="392"/>
    </location>
</feature>